<reference evidence="1 2" key="1">
    <citation type="submission" date="2017-01" db="EMBL/GenBank/DDBJ databases">
        <authorList>
            <person name="Mah S.A."/>
            <person name="Swanson W.J."/>
            <person name="Moy G.W."/>
            <person name="Vacquier V.D."/>
        </authorList>
    </citation>
    <scope>NUCLEOTIDE SEQUENCE [LARGE SCALE GENOMIC DNA]</scope>
    <source>
        <strain evidence="1 2">GSMNP</strain>
    </source>
</reference>
<dbReference type="Proteomes" id="UP000187283">
    <property type="component" value="Unassembled WGS sequence"/>
</dbReference>
<dbReference type="EMBL" id="LSSN01000307">
    <property type="protein sequence ID" value="OMJ24643.1"/>
    <property type="molecule type" value="Genomic_DNA"/>
</dbReference>
<gene>
    <name evidence="1" type="ORF">AYI70_g1449</name>
</gene>
<sequence>MKLALSKLPLENIKIASLLINNKTKQIKHYRISAVISFEGLNPHFRGDSKDFDSVEIWNRKFNSIAHLKGWDEKQSIEVFKVWLERPAAEWIYQDKNEKKEYSYNSVK</sequence>
<evidence type="ECO:0000313" key="2">
    <source>
        <dbReference type="Proteomes" id="UP000187283"/>
    </source>
</evidence>
<dbReference type="OrthoDB" id="5703413at2759"/>
<organism evidence="1 2">
    <name type="scientific">Smittium culicis</name>
    <dbReference type="NCBI Taxonomy" id="133412"/>
    <lineage>
        <taxon>Eukaryota</taxon>
        <taxon>Fungi</taxon>
        <taxon>Fungi incertae sedis</taxon>
        <taxon>Zoopagomycota</taxon>
        <taxon>Kickxellomycotina</taxon>
        <taxon>Harpellomycetes</taxon>
        <taxon>Harpellales</taxon>
        <taxon>Legeriomycetaceae</taxon>
        <taxon>Smittium</taxon>
    </lineage>
</organism>
<proteinExistence type="predicted"/>
<protein>
    <submittedName>
        <fullName evidence="1">Uncharacterized protein</fullName>
    </submittedName>
</protein>
<name>A0A1R1YCK8_9FUNG</name>
<keyword evidence="2" id="KW-1185">Reference proteome</keyword>
<evidence type="ECO:0000313" key="1">
    <source>
        <dbReference type="EMBL" id="OMJ24643.1"/>
    </source>
</evidence>
<dbReference type="AlphaFoldDB" id="A0A1R1YCK8"/>
<accession>A0A1R1YCK8</accession>
<comment type="caution">
    <text evidence="1">The sequence shown here is derived from an EMBL/GenBank/DDBJ whole genome shotgun (WGS) entry which is preliminary data.</text>
</comment>